<keyword evidence="3 7" id="KW-0547">Nucleotide-binding</keyword>
<protein>
    <recommendedName>
        <fullName evidence="7">Shikimate kinase</fullName>
        <shortName evidence="7">SK</shortName>
        <ecNumber evidence="7">2.7.1.71</ecNumber>
    </recommendedName>
</protein>
<comment type="subunit">
    <text evidence="7">Monomer.</text>
</comment>
<evidence type="ECO:0000256" key="5">
    <source>
        <dbReference type="ARBA" id="ARBA00022840"/>
    </source>
</evidence>
<dbReference type="PRINTS" id="PR01100">
    <property type="entry name" value="SHIKIMTKNASE"/>
</dbReference>
<feature type="binding site" evidence="7">
    <location>
        <position position="142"/>
    </location>
    <ligand>
        <name>substrate</name>
    </ligand>
</feature>
<dbReference type="InterPro" id="IPR031322">
    <property type="entry name" value="Shikimate/glucono_kinase"/>
</dbReference>
<keyword evidence="1 7" id="KW-0028">Amino-acid biosynthesis</keyword>
<keyword evidence="4 7" id="KW-0418">Kinase</keyword>
<comment type="caution">
    <text evidence="8">The sequence shown here is derived from an EMBL/GenBank/DDBJ whole genome shotgun (WGS) entry which is preliminary data.</text>
</comment>
<comment type="function">
    <text evidence="7">Catalyzes the specific phosphorylation of the 3-hydroxyl group of shikimic acid using ATP as a cosubstrate.</text>
</comment>
<feature type="binding site" evidence="7">
    <location>
        <position position="15"/>
    </location>
    <ligand>
        <name>Mg(2+)</name>
        <dbReference type="ChEBI" id="CHEBI:18420"/>
    </ligand>
</feature>
<organism evidence="8 9">
    <name type="scientific">Flavobacterium luminosum</name>
    <dbReference type="NCBI Taxonomy" id="2949086"/>
    <lineage>
        <taxon>Bacteria</taxon>
        <taxon>Pseudomonadati</taxon>
        <taxon>Bacteroidota</taxon>
        <taxon>Flavobacteriia</taxon>
        <taxon>Flavobacteriales</taxon>
        <taxon>Flavobacteriaceae</taxon>
        <taxon>Flavobacterium</taxon>
    </lineage>
</organism>
<keyword evidence="9" id="KW-1185">Reference proteome</keyword>
<feature type="binding site" evidence="7">
    <location>
        <begin position="11"/>
        <end position="16"/>
    </location>
    <ligand>
        <name>ATP</name>
        <dbReference type="ChEBI" id="CHEBI:30616"/>
    </ligand>
</feature>
<dbReference type="EC" id="2.7.1.71" evidence="7"/>
<accession>A0ABT0TND8</accession>
<dbReference type="InterPro" id="IPR000623">
    <property type="entry name" value="Shikimate_kinase/TSH1"/>
</dbReference>
<dbReference type="EMBL" id="JAMLJM010000004">
    <property type="protein sequence ID" value="MCL9809019.1"/>
    <property type="molecule type" value="Genomic_DNA"/>
</dbReference>
<comment type="subcellular location">
    <subcellularLocation>
        <location evidence="7">Cytoplasm</location>
    </subcellularLocation>
</comment>
<dbReference type="Proteomes" id="UP001317191">
    <property type="component" value="Unassembled WGS sequence"/>
</dbReference>
<reference evidence="8 9" key="1">
    <citation type="submission" date="2022-05" db="EMBL/GenBank/DDBJ databases">
        <title>Flavobacterium sp., isolated from activated sludge.</title>
        <authorList>
            <person name="Ran Q."/>
        </authorList>
    </citation>
    <scope>NUCLEOTIDE SEQUENCE [LARGE SCALE GENOMIC DNA]</scope>
    <source>
        <strain evidence="8 9">HXWNR70</strain>
    </source>
</reference>
<dbReference type="PANTHER" id="PTHR21087:SF16">
    <property type="entry name" value="SHIKIMATE KINASE 1, CHLOROPLASTIC"/>
    <property type="match status" value="1"/>
</dbReference>
<dbReference type="RefSeq" id="WP_250592429.1">
    <property type="nucleotide sequence ID" value="NZ_JAMLJM010000004.1"/>
</dbReference>
<feature type="binding site" evidence="7">
    <location>
        <position position="33"/>
    </location>
    <ligand>
        <name>substrate</name>
    </ligand>
</feature>
<comment type="similarity">
    <text evidence="7">Belongs to the shikimate kinase family.</text>
</comment>
<keyword evidence="6 7" id="KW-0057">Aromatic amino acid biosynthesis</keyword>
<dbReference type="SUPFAM" id="SSF52540">
    <property type="entry name" value="P-loop containing nucleoside triphosphate hydrolases"/>
    <property type="match status" value="1"/>
</dbReference>
<comment type="catalytic activity">
    <reaction evidence="7">
        <text>shikimate + ATP = 3-phosphoshikimate + ADP + H(+)</text>
        <dbReference type="Rhea" id="RHEA:13121"/>
        <dbReference type="ChEBI" id="CHEBI:15378"/>
        <dbReference type="ChEBI" id="CHEBI:30616"/>
        <dbReference type="ChEBI" id="CHEBI:36208"/>
        <dbReference type="ChEBI" id="CHEBI:145989"/>
        <dbReference type="ChEBI" id="CHEBI:456216"/>
        <dbReference type="EC" id="2.7.1.71"/>
    </reaction>
</comment>
<proteinExistence type="inferred from homology"/>
<dbReference type="GO" id="GO:0016301">
    <property type="term" value="F:kinase activity"/>
    <property type="evidence" value="ECO:0007669"/>
    <property type="project" value="UniProtKB-KW"/>
</dbReference>
<dbReference type="HAMAP" id="MF_00109">
    <property type="entry name" value="Shikimate_kinase"/>
    <property type="match status" value="1"/>
</dbReference>
<evidence type="ECO:0000256" key="6">
    <source>
        <dbReference type="ARBA" id="ARBA00023141"/>
    </source>
</evidence>
<evidence type="ECO:0000256" key="1">
    <source>
        <dbReference type="ARBA" id="ARBA00022605"/>
    </source>
</evidence>
<keyword evidence="7" id="KW-0460">Magnesium</keyword>
<dbReference type="PANTHER" id="PTHR21087">
    <property type="entry name" value="SHIKIMATE KINASE"/>
    <property type="match status" value="1"/>
</dbReference>
<dbReference type="CDD" id="cd00464">
    <property type="entry name" value="SK"/>
    <property type="match status" value="1"/>
</dbReference>
<evidence type="ECO:0000256" key="4">
    <source>
        <dbReference type="ARBA" id="ARBA00022777"/>
    </source>
</evidence>
<sequence length="171" mass="19906">MKKIVLVGYMGSGKSIIGQLLAEKLHLPFYDLDFLIEKEFQKSIMEIFSDEGEVFFRKKEHEIFKKMIENDESFVLSTGGGTPCYANNHLYLQNHPVYSVYLKASIPVLVGRLKNEIAKRPLLHNLSDEETFDYIAKHLFDRNYYYNQCKFNVATDEKTPEEIVAEIEQLL</sequence>
<comment type="caution">
    <text evidence="7">Lacks conserved residue(s) required for the propagation of feature annotation.</text>
</comment>
<dbReference type="Pfam" id="PF01202">
    <property type="entry name" value="SKI"/>
    <property type="match status" value="1"/>
</dbReference>
<evidence type="ECO:0000256" key="3">
    <source>
        <dbReference type="ARBA" id="ARBA00022741"/>
    </source>
</evidence>
<evidence type="ECO:0000256" key="2">
    <source>
        <dbReference type="ARBA" id="ARBA00022679"/>
    </source>
</evidence>
<comment type="cofactor">
    <cofactor evidence="7">
        <name>Mg(2+)</name>
        <dbReference type="ChEBI" id="CHEBI:18420"/>
    </cofactor>
    <text evidence="7">Binds 1 Mg(2+) ion per subunit.</text>
</comment>
<evidence type="ECO:0000256" key="7">
    <source>
        <dbReference type="HAMAP-Rule" id="MF_00109"/>
    </source>
</evidence>
<dbReference type="Gene3D" id="3.40.50.300">
    <property type="entry name" value="P-loop containing nucleotide triphosphate hydrolases"/>
    <property type="match status" value="1"/>
</dbReference>
<feature type="binding site" evidence="7">
    <location>
        <position position="120"/>
    </location>
    <ligand>
        <name>ATP</name>
        <dbReference type="ChEBI" id="CHEBI:30616"/>
    </ligand>
</feature>
<keyword evidence="5 7" id="KW-0067">ATP-binding</keyword>
<evidence type="ECO:0000313" key="8">
    <source>
        <dbReference type="EMBL" id="MCL9809019.1"/>
    </source>
</evidence>
<feature type="binding site" evidence="7">
    <location>
        <position position="80"/>
    </location>
    <ligand>
        <name>substrate</name>
    </ligand>
</feature>
<dbReference type="InterPro" id="IPR027417">
    <property type="entry name" value="P-loop_NTPase"/>
</dbReference>
<comment type="pathway">
    <text evidence="7">Metabolic intermediate biosynthesis; chorismate biosynthesis; chorismate from D-erythrose 4-phosphate and phosphoenolpyruvate: step 5/7.</text>
</comment>
<keyword evidence="7" id="KW-0963">Cytoplasm</keyword>
<evidence type="ECO:0000313" key="9">
    <source>
        <dbReference type="Proteomes" id="UP001317191"/>
    </source>
</evidence>
<keyword evidence="7" id="KW-0479">Metal-binding</keyword>
<name>A0ABT0TND8_9FLAO</name>
<gene>
    <name evidence="7" type="primary">aroK</name>
    <name evidence="8" type="ORF">NAT50_06565</name>
</gene>
<keyword evidence="2 7" id="KW-0808">Transferase</keyword>
<feature type="binding site" evidence="7">
    <location>
        <position position="57"/>
    </location>
    <ligand>
        <name>substrate</name>
    </ligand>
</feature>